<accession>A0ABW6PQC6</accession>
<dbReference type="Pfam" id="PF13561">
    <property type="entry name" value="adh_short_C2"/>
    <property type="match status" value="1"/>
</dbReference>
<evidence type="ECO:0000256" key="1">
    <source>
        <dbReference type="ARBA" id="ARBA00006484"/>
    </source>
</evidence>
<dbReference type="PRINTS" id="PR00080">
    <property type="entry name" value="SDRFAMILY"/>
</dbReference>
<keyword evidence="2" id="KW-0560">Oxidoreductase</keyword>
<sequence>MSTPRTVVVTGASSGIGRDVAAALVRRGDAVVLNGRDTDRLAAVAGELGAPDRVATVAGPIDDPATGAALVDTALARFGRVDALVNSAGEFAARPFVEVTEDELDHYLRGNLKGTFLVTQAVVRRLLAQGDGGAVVNLGTVLIDHATAGLPAAAPLVSKGGVHALTIALAAELASAGIRVNAVAPGIIRTPLFGDGDAAAAAKLALLDRIGEVADTTAAVLYLLDAGFVTGHILPVDGGFVSGRAA</sequence>
<gene>
    <name evidence="2" type="ORF">ACFYTF_17040</name>
</gene>
<dbReference type="PANTHER" id="PTHR42760:SF135">
    <property type="entry name" value="BLL7886 PROTEIN"/>
    <property type="match status" value="1"/>
</dbReference>
<proteinExistence type="inferred from homology"/>
<dbReference type="EMBL" id="JBIAMX010000009">
    <property type="protein sequence ID" value="MFF0544538.1"/>
    <property type="molecule type" value="Genomic_DNA"/>
</dbReference>
<name>A0ABW6PQC6_9NOCA</name>
<protein>
    <submittedName>
        <fullName evidence="2">SDR family NAD(P)-dependent oxidoreductase</fullName>
        <ecNumber evidence="2">1.1.1.-</ecNumber>
    </submittedName>
</protein>
<dbReference type="EC" id="1.1.1.-" evidence="2"/>
<dbReference type="RefSeq" id="WP_387701068.1">
    <property type="nucleotide sequence ID" value="NZ_JBIAMX010000009.1"/>
</dbReference>
<dbReference type="Proteomes" id="UP001601444">
    <property type="component" value="Unassembled WGS sequence"/>
</dbReference>
<dbReference type="CDD" id="cd05233">
    <property type="entry name" value="SDR_c"/>
    <property type="match status" value="1"/>
</dbReference>
<comment type="caution">
    <text evidence="2">The sequence shown here is derived from an EMBL/GenBank/DDBJ whole genome shotgun (WGS) entry which is preliminary data.</text>
</comment>
<evidence type="ECO:0000313" key="2">
    <source>
        <dbReference type="EMBL" id="MFF0544538.1"/>
    </source>
</evidence>
<reference evidence="2 3" key="1">
    <citation type="submission" date="2024-10" db="EMBL/GenBank/DDBJ databases">
        <title>The Natural Products Discovery Center: Release of the First 8490 Sequenced Strains for Exploring Actinobacteria Biosynthetic Diversity.</title>
        <authorList>
            <person name="Kalkreuter E."/>
            <person name="Kautsar S.A."/>
            <person name="Yang D."/>
            <person name="Bader C.D."/>
            <person name="Teijaro C.N."/>
            <person name="Fluegel L."/>
            <person name="Davis C.M."/>
            <person name="Simpson J.R."/>
            <person name="Lauterbach L."/>
            <person name="Steele A.D."/>
            <person name="Gui C."/>
            <person name="Meng S."/>
            <person name="Li G."/>
            <person name="Viehrig K."/>
            <person name="Ye F."/>
            <person name="Su P."/>
            <person name="Kiefer A.F."/>
            <person name="Nichols A."/>
            <person name="Cepeda A.J."/>
            <person name="Yan W."/>
            <person name="Fan B."/>
            <person name="Jiang Y."/>
            <person name="Adhikari A."/>
            <person name="Zheng C.-J."/>
            <person name="Schuster L."/>
            <person name="Cowan T.M."/>
            <person name="Smanski M.J."/>
            <person name="Chevrette M.G."/>
            <person name="De Carvalho L.P.S."/>
            <person name="Shen B."/>
        </authorList>
    </citation>
    <scope>NUCLEOTIDE SEQUENCE [LARGE SCALE GENOMIC DNA]</scope>
    <source>
        <strain evidence="2 3">NPDC004045</strain>
    </source>
</reference>
<dbReference type="InterPro" id="IPR036291">
    <property type="entry name" value="NAD(P)-bd_dom_sf"/>
</dbReference>
<dbReference type="Gene3D" id="3.40.50.720">
    <property type="entry name" value="NAD(P)-binding Rossmann-like Domain"/>
    <property type="match status" value="1"/>
</dbReference>
<keyword evidence="3" id="KW-1185">Reference proteome</keyword>
<organism evidence="2 3">
    <name type="scientific">Nocardia thailandica</name>
    <dbReference type="NCBI Taxonomy" id="257275"/>
    <lineage>
        <taxon>Bacteria</taxon>
        <taxon>Bacillati</taxon>
        <taxon>Actinomycetota</taxon>
        <taxon>Actinomycetes</taxon>
        <taxon>Mycobacteriales</taxon>
        <taxon>Nocardiaceae</taxon>
        <taxon>Nocardia</taxon>
    </lineage>
</organism>
<dbReference type="GO" id="GO:0016491">
    <property type="term" value="F:oxidoreductase activity"/>
    <property type="evidence" value="ECO:0007669"/>
    <property type="project" value="UniProtKB-KW"/>
</dbReference>
<evidence type="ECO:0000313" key="3">
    <source>
        <dbReference type="Proteomes" id="UP001601444"/>
    </source>
</evidence>
<dbReference type="InterPro" id="IPR002347">
    <property type="entry name" value="SDR_fam"/>
</dbReference>
<dbReference type="SUPFAM" id="SSF51735">
    <property type="entry name" value="NAD(P)-binding Rossmann-fold domains"/>
    <property type="match status" value="1"/>
</dbReference>
<dbReference type="PANTHER" id="PTHR42760">
    <property type="entry name" value="SHORT-CHAIN DEHYDROGENASES/REDUCTASES FAMILY MEMBER"/>
    <property type="match status" value="1"/>
</dbReference>
<comment type="similarity">
    <text evidence="1">Belongs to the short-chain dehydrogenases/reductases (SDR) family.</text>
</comment>
<dbReference type="PRINTS" id="PR00081">
    <property type="entry name" value="GDHRDH"/>
</dbReference>